<protein>
    <submittedName>
        <fullName evidence="1">Uncharacterized protein</fullName>
    </submittedName>
</protein>
<accession>A0A4Z2GAV2</accession>
<proteinExistence type="predicted"/>
<evidence type="ECO:0000313" key="1">
    <source>
        <dbReference type="EMBL" id="TNN50727.1"/>
    </source>
</evidence>
<gene>
    <name evidence="1" type="ORF">EYF80_039048</name>
</gene>
<dbReference type="Proteomes" id="UP000314294">
    <property type="component" value="Unassembled WGS sequence"/>
</dbReference>
<dbReference type="AlphaFoldDB" id="A0A4Z2GAV2"/>
<sequence>MYVAVASVGFISSSSVRFPSLELRRFPSETPERLSRNRVKPAASLVRCGGCPSKPAQTEARLPPREPASICSVSASIGRRHRALCVPSLMFGLKR</sequence>
<keyword evidence="2" id="KW-1185">Reference proteome</keyword>
<dbReference type="EMBL" id="SRLO01000607">
    <property type="protein sequence ID" value="TNN50727.1"/>
    <property type="molecule type" value="Genomic_DNA"/>
</dbReference>
<organism evidence="1 2">
    <name type="scientific">Liparis tanakae</name>
    <name type="common">Tanaka's snailfish</name>
    <dbReference type="NCBI Taxonomy" id="230148"/>
    <lineage>
        <taxon>Eukaryota</taxon>
        <taxon>Metazoa</taxon>
        <taxon>Chordata</taxon>
        <taxon>Craniata</taxon>
        <taxon>Vertebrata</taxon>
        <taxon>Euteleostomi</taxon>
        <taxon>Actinopterygii</taxon>
        <taxon>Neopterygii</taxon>
        <taxon>Teleostei</taxon>
        <taxon>Neoteleostei</taxon>
        <taxon>Acanthomorphata</taxon>
        <taxon>Eupercaria</taxon>
        <taxon>Perciformes</taxon>
        <taxon>Cottioidei</taxon>
        <taxon>Cottales</taxon>
        <taxon>Liparidae</taxon>
        <taxon>Liparis</taxon>
    </lineage>
</organism>
<evidence type="ECO:0000313" key="2">
    <source>
        <dbReference type="Proteomes" id="UP000314294"/>
    </source>
</evidence>
<comment type="caution">
    <text evidence="1">The sequence shown here is derived from an EMBL/GenBank/DDBJ whole genome shotgun (WGS) entry which is preliminary data.</text>
</comment>
<name>A0A4Z2GAV2_9TELE</name>
<reference evidence="1 2" key="1">
    <citation type="submission" date="2019-03" db="EMBL/GenBank/DDBJ databases">
        <title>First draft genome of Liparis tanakae, snailfish: a comprehensive survey of snailfish specific genes.</title>
        <authorList>
            <person name="Kim W."/>
            <person name="Song I."/>
            <person name="Jeong J.-H."/>
            <person name="Kim D."/>
            <person name="Kim S."/>
            <person name="Ryu S."/>
            <person name="Song J.Y."/>
            <person name="Lee S.K."/>
        </authorList>
    </citation>
    <scope>NUCLEOTIDE SEQUENCE [LARGE SCALE GENOMIC DNA]</scope>
    <source>
        <tissue evidence="1">Muscle</tissue>
    </source>
</reference>